<dbReference type="PANTHER" id="PTHR35802:SF1">
    <property type="entry name" value="PROTEASE SYNTHASE AND SPORULATION PROTEIN PAI 2"/>
    <property type="match status" value="1"/>
</dbReference>
<dbReference type="Gene3D" id="2.30.110.10">
    <property type="entry name" value="Electron Transport, Fmn-binding Protein, Chain A"/>
    <property type="match status" value="1"/>
</dbReference>
<proteinExistence type="predicted"/>
<organism evidence="1 2">
    <name type="scientific">Bradyrhizobium archetypum</name>
    <dbReference type="NCBI Taxonomy" id="2721160"/>
    <lineage>
        <taxon>Bacteria</taxon>
        <taxon>Pseudomonadati</taxon>
        <taxon>Pseudomonadota</taxon>
        <taxon>Alphaproteobacteria</taxon>
        <taxon>Hyphomicrobiales</taxon>
        <taxon>Nitrobacteraceae</taxon>
        <taxon>Bradyrhizobium</taxon>
    </lineage>
</organism>
<dbReference type="InterPro" id="IPR012349">
    <property type="entry name" value="Split_barrel_FMN-bd"/>
</dbReference>
<protein>
    <submittedName>
        <fullName evidence="1">FMN-binding negative transcriptional regulator</fullName>
    </submittedName>
</protein>
<dbReference type="Pfam" id="PF04299">
    <property type="entry name" value="FMN_bind_2"/>
    <property type="match status" value="1"/>
</dbReference>
<evidence type="ECO:0000313" key="2">
    <source>
        <dbReference type="Proteomes" id="UP000528734"/>
    </source>
</evidence>
<comment type="caution">
    <text evidence="1">The sequence shown here is derived from an EMBL/GenBank/DDBJ whole genome shotgun (WGS) entry which is preliminary data.</text>
</comment>
<dbReference type="PANTHER" id="PTHR35802">
    <property type="entry name" value="PROTEASE SYNTHASE AND SPORULATION PROTEIN PAI 2"/>
    <property type="match status" value="1"/>
</dbReference>
<dbReference type="PIRSF" id="PIRSF010372">
    <property type="entry name" value="PaiB"/>
    <property type="match status" value="1"/>
</dbReference>
<keyword evidence="2" id="KW-1185">Reference proteome</keyword>
<name>A0A7Y4GZD9_9BRAD</name>
<dbReference type="InterPro" id="IPR007396">
    <property type="entry name" value="TR_PAI2-type"/>
</dbReference>
<gene>
    <name evidence="1" type="ORF">HCN50_00745</name>
</gene>
<accession>A0A7Y4GZD9</accession>
<dbReference type="RefSeq" id="WP_171707726.1">
    <property type="nucleotide sequence ID" value="NZ_JAAVLW010000001.1"/>
</dbReference>
<dbReference type="AlphaFoldDB" id="A0A7Y4GZD9"/>
<sequence length="217" mass="23748">MYVPPAFRDDQVESIRATICSAGVANLVTATADGPIATPLPLFLDETEGEHGVLYGHLAKANPQWRSAPTGEALAIFMGPEAYVTPSWYATKQQTGKVVPTWNYIAVHAYGPVEFFQEPERLLEVVTRLTNIHEKARAKPWAVSDAPADFIDSQLRGIIGVRIPVTRFEGKRKMSQNLPEADRIGVAEGLAACEKPQDREVASLIPVSVVIVCEDRP</sequence>
<reference evidence="1 2" key="1">
    <citation type="submission" date="2020-03" db="EMBL/GenBank/DDBJ databases">
        <title>Bradyrhizobium diversity isolated from nodules of Muelleranthus trifoliolatus.</title>
        <authorList>
            <person name="Klepa M."/>
            <person name="Helene L."/>
            <person name="Hungria M."/>
        </authorList>
    </citation>
    <scope>NUCLEOTIDE SEQUENCE [LARGE SCALE GENOMIC DNA]</scope>
    <source>
        <strain evidence="1 2">WSM 1744</strain>
    </source>
</reference>
<dbReference type="Proteomes" id="UP000528734">
    <property type="component" value="Unassembled WGS sequence"/>
</dbReference>
<dbReference type="EMBL" id="JAAVLW010000001">
    <property type="protein sequence ID" value="NOJ44795.1"/>
    <property type="molecule type" value="Genomic_DNA"/>
</dbReference>
<dbReference type="SUPFAM" id="SSF50475">
    <property type="entry name" value="FMN-binding split barrel"/>
    <property type="match status" value="1"/>
</dbReference>
<evidence type="ECO:0000313" key="1">
    <source>
        <dbReference type="EMBL" id="NOJ44795.1"/>
    </source>
</evidence>